<feature type="region of interest" description="Disordered" evidence="15">
    <location>
        <begin position="1"/>
        <end position="64"/>
    </location>
</feature>
<evidence type="ECO:0000256" key="7">
    <source>
        <dbReference type="ARBA" id="ARBA00022692"/>
    </source>
</evidence>
<evidence type="ECO:0000256" key="13">
    <source>
        <dbReference type="ARBA" id="ARBA00024809"/>
    </source>
</evidence>
<dbReference type="RefSeq" id="XP_014661381.1">
    <property type="nucleotide sequence ID" value="XM_014805895.1"/>
</dbReference>
<feature type="transmembrane region" description="Helical" evidence="16">
    <location>
        <begin position="256"/>
        <end position="277"/>
    </location>
</feature>
<keyword evidence="12" id="KW-0325">Glycoprotein</keyword>
<evidence type="ECO:0000313" key="18">
    <source>
        <dbReference type="RefSeq" id="XP_014661381.1"/>
    </source>
</evidence>
<reference evidence="18" key="1">
    <citation type="submission" date="2025-08" db="UniProtKB">
        <authorList>
            <consortium name="RefSeq"/>
        </authorList>
    </citation>
    <scope>IDENTIFICATION</scope>
</reference>
<dbReference type="PANTHER" id="PTHR15627">
    <property type="entry name" value="NATURAL KILLER CELL-SPECIFIC ANTIGEN KLIP1"/>
    <property type="match status" value="1"/>
</dbReference>
<evidence type="ECO:0000256" key="11">
    <source>
        <dbReference type="ARBA" id="ARBA00023136"/>
    </source>
</evidence>
<keyword evidence="6" id="KW-0963">Cytoplasm</keyword>
<keyword evidence="7 16" id="KW-0812">Transmembrane</keyword>
<evidence type="ECO:0000256" key="15">
    <source>
        <dbReference type="SAM" id="MobiDB-lite"/>
    </source>
</evidence>
<gene>
    <name evidence="18" type="primary">LOC106804630</name>
</gene>
<dbReference type="Proteomes" id="UP000695022">
    <property type="component" value="Unplaced"/>
</dbReference>
<keyword evidence="11 16" id="KW-0472">Membrane</keyword>
<evidence type="ECO:0000256" key="8">
    <source>
        <dbReference type="ARBA" id="ARBA00022782"/>
    </source>
</evidence>
<keyword evidence="8" id="KW-0221">Differentiation</keyword>
<evidence type="ECO:0000256" key="4">
    <source>
        <dbReference type="ARBA" id="ARBA00015622"/>
    </source>
</evidence>
<keyword evidence="5" id="KW-1003">Cell membrane</keyword>
<evidence type="ECO:0000256" key="16">
    <source>
        <dbReference type="SAM" id="Phobius"/>
    </source>
</evidence>
<comment type="subcellular location">
    <subcellularLocation>
        <location evidence="3">Cell membrane</location>
        <topology evidence="3">Multi-pass membrane protein</topology>
    </subcellularLocation>
    <subcellularLocation>
        <location evidence="2">Cytoplasm</location>
    </subcellularLocation>
    <subcellularLocation>
        <location evidence="1">Golgi apparatus</location>
        <location evidence="1">cis-Golgi network membrane</location>
        <topology evidence="1">Multi-pass membrane protein</topology>
    </subcellularLocation>
</comment>
<feature type="transmembrane region" description="Helical" evidence="16">
    <location>
        <begin position="132"/>
        <end position="150"/>
    </location>
</feature>
<dbReference type="GeneID" id="106804630"/>
<comment type="function">
    <text evidence="13">Involved in the maintenance of the Golgi structure. May play a role in hematopoiesis.</text>
</comment>
<evidence type="ECO:0000256" key="2">
    <source>
        <dbReference type="ARBA" id="ARBA00004496"/>
    </source>
</evidence>
<dbReference type="InterPro" id="IPR051521">
    <property type="entry name" value="tRNA_Mod/Golgi_Maint"/>
</dbReference>
<name>A0ABM1DN60_PRICU</name>
<evidence type="ECO:0000256" key="14">
    <source>
        <dbReference type="ARBA" id="ARBA00032951"/>
    </source>
</evidence>
<dbReference type="PANTHER" id="PTHR15627:SF14">
    <property type="entry name" value="PROTEIN YIPF3"/>
    <property type="match status" value="1"/>
</dbReference>
<accession>A0ABM1DN60</accession>
<evidence type="ECO:0000256" key="3">
    <source>
        <dbReference type="ARBA" id="ARBA00004651"/>
    </source>
</evidence>
<evidence type="ECO:0000256" key="5">
    <source>
        <dbReference type="ARBA" id="ARBA00022475"/>
    </source>
</evidence>
<feature type="compositionally biased region" description="Polar residues" evidence="15">
    <location>
        <begin position="7"/>
        <end position="19"/>
    </location>
</feature>
<evidence type="ECO:0000256" key="6">
    <source>
        <dbReference type="ARBA" id="ARBA00022490"/>
    </source>
</evidence>
<protein>
    <recommendedName>
        <fullName evidence="4">Protein YIPF3</fullName>
    </recommendedName>
    <alternativeName>
        <fullName evidence="14">YIP1 family member 3</fullName>
    </alternativeName>
</protein>
<evidence type="ECO:0000313" key="17">
    <source>
        <dbReference type="Proteomes" id="UP000695022"/>
    </source>
</evidence>
<keyword evidence="10" id="KW-0333">Golgi apparatus</keyword>
<proteinExistence type="predicted"/>
<feature type="transmembrane region" description="Helical" evidence="16">
    <location>
        <begin position="162"/>
        <end position="185"/>
    </location>
</feature>
<keyword evidence="17" id="KW-1185">Reference proteome</keyword>
<keyword evidence="9 16" id="KW-1133">Transmembrane helix</keyword>
<evidence type="ECO:0000256" key="10">
    <source>
        <dbReference type="ARBA" id="ARBA00023034"/>
    </source>
</evidence>
<evidence type="ECO:0000256" key="12">
    <source>
        <dbReference type="ARBA" id="ARBA00023180"/>
    </source>
</evidence>
<feature type="transmembrane region" description="Helical" evidence="16">
    <location>
        <begin position="197"/>
        <end position="218"/>
    </location>
</feature>
<feature type="transmembrane region" description="Helical" evidence="16">
    <location>
        <begin position="224"/>
        <end position="244"/>
    </location>
</feature>
<evidence type="ECO:0000256" key="9">
    <source>
        <dbReference type="ARBA" id="ARBA00022989"/>
    </source>
</evidence>
<evidence type="ECO:0000256" key="1">
    <source>
        <dbReference type="ARBA" id="ARBA00004257"/>
    </source>
</evidence>
<organism evidence="17 18">
    <name type="scientific">Priapulus caudatus</name>
    <name type="common">Priapulid worm</name>
    <dbReference type="NCBI Taxonomy" id="37621"/>
    <lineage>
        <taxon>Eukaryota</taxon>
        <taxon>Metazoa</taxon>
        <taxon>Ecdysozoa</taxon>
        <taxon>Scalidophora</taxon>
        <taxon>Priapulida</taxon>
        <taxon>Priapulimorpha</taxon>
        <taxon>Priapulimorphida</taxon>
        <taxon>Priapulidae</taxon>
        <taxon>Priapulus</taxon>
    </lineage>
</organism>
<sequence>MAASGEWFTSTTSPQNANDSAVVDLENGEDLSDYEVNFGESGSAHQFSQDKQKSQFSQGEPENAQTHFRENVTAFMWQTGKQQAEKAWSLYGNIDILRPYFDVEPFEVRDRLLHSLIPKRPREGPMTTPGELYGPLMVVFSLIALLLYGMKSSGHTVQDGTLMGTAFAVCFGYWLGGGCFAYFIAYLSNTRMSLLQMLSMMGYALFGHCIVTFLGTVLHTDAHLLFYVLWGVLGGLSALKMVVVLVSRTSGGRQRLIVCACVAALHLLFLLYLHFAYHQIVEELEGLGNHPLMPAREAIPSLPEAVNDAHIKSLDVNQD</sequence>